<dbReference type="Pfam" id="PF01370">
    <property type="entry name" value="Epimerase"/>
    <property type="match status" value="1"/>
</dbReference>
<dbReference type="EMBL" id="OV725080">
    <property type="protein sequence ID" value="CAH1399741.1"/>
    <property type="molecule type" value="Genomic_DNA"/>
</dbReference>
<dbReference type="Proteomes" id="UP001152798">
    <property type="component" value="Chromosome 4"/>
</dbReference>
<dbReference type="PANTHER" id="PTHR43245:SF11">
    <property type="entry name" value="LD23561P"/>
    <property type="match status" value="1"/>
</dbReference>
<sequence>MADSPDGDVVRPNVLVFGGCGFVGRNLVQYLIENELVSHVRIVDKVPPQVAWLNKAHQAVFDDAKVEFKSANLINAASCDQAFEGKQFQIAVNCASETKLGHEDEVYEEGVYQLSLNCATSAAKHGVDKFIEVSTGQMWSDKIIHSEDNEVSPWTTIARYKYKVEQELKNISNLNYSIIRPCIVYGKGDKSALGGRLLITPLYQELTEPLKLLWGEDVGMNTIHVIDLVRAIWHLATVAPNGLYLASDEGQTTQGLLMSTIGRVFGVEPTYISSLVLSVCSTADIMAIADEANDRHAGPWANACRKGGIKNTPLSTFIISEQLLNRHIKLDNSKLKSTGFRFLHPQITEELVRDIIEDYVAMNMFPSQLLP</sequence>
<name>A0A9P0HDH9_NEZVI</name>
<organism evidence="2 3">
    <name type="scientific">Nezara viridula</name>
    <name type="common">Southern green stink bug</name>
    <name type="synonym">Cimex viridulus</name>
    <dbReference type="NCBI Taxonomy" id="85310"/>
    <lineage>
        <taxon>Eukaryota</taxon>
        <taxon>Metazoa</taxon>
        <taxon>Ecdysozoa</taxon>
        <taxon>Arthropoda</taxon>
        <taxon>Hexapoda</taxon>
        <taxon>Insecta</taxon>
        <taxon>Pterygota</taxon>
        <taxon>Neoptera</taxon>
        <taxon>Paraneoptera</taxon>
        <taxon>Hemiptera</taxon>
        <taxon>Heteroptera</taxon>
        <taxon>Panheteroptera</taxon>
        <taxon>Pentatomomorpha</taxon>
        <taxon>Pentatomoidea</taxon>
        <taxon>Pentatomidae</taxon>
        <taxon>Pentatominae</taxon>
        <taxon>Nezara</taxon>
    </lineage>
</organism>
<evidence type="ECO:0000313" key="2">
    <source>
        <dbReference type="EMBL" id="CAH1399741.1"/>
    </source>
</evidence>
<dbReference type="Gene3D" id="3.40.50.720">
    <property type="entry name" value="NAD(P)-binding Rossmann-like Domain"/>
    <property type="match status" value="1"/>
</dbReference>
<reference evidence="2" key="1">
    <citation type="submission" date="2022-01" db="EMBL/GenBank/DDBJ databases">
        <authorList>
            <person name="King R."/>
        </authorList>
    </citation>
    <scope>NUCLEOTIDE SEQUENCE</scope>
</reference>
<dbReference type="InterPro" id="IPR001509">
    <property type="entry name" value="Epimerase_deHydtase"/>
</dbReference>
<dbReference type="SUPFAM" id="SSF51735">
    <property type="entry name" value="NAD(P)-binding Rossmann-fold domains"/>
    <property type="match status" value="1"/>
</dbReference>
<dbReference type="InterPro" id="IPR036291">
    <property type="entry name" value="NAD(P)-bd_dom_sf"/>
</dbReference>
<evidence type="ECO:0000259" key="1">
    <source>
        <dbReference type="Pfam" id="PF01370"/>
    </source>
</evidence>
<dbReference type="AlphaFoldDB" id="A0A9P0HDH9"/>
<dbReference type="PANTHER" id="PTHR43245">
    <property type="entry name" value="BIFUNCTIONAL POLYMYXIN RESISTANCE PROTEIN ARNA"/>
    <property type="match status" value="1"/>
</dbReference>
<evidence type="ECO:0000313" key="3">
    <source>
        <dbReference type="Proteomes" id="UP001152798"/>
    </source>
</evidence>
<gene>
    <name evidence="2" type="ORF">NEZAVI_LOCUS9128</name>
</gene>
<proteinExistence type="predicted"/>
<protein>
    <recommendedName>
        <fullName evidence="1">NAD-dependent epimerase/dehydratase domain-containing protein</fullName>
    </recommendedName>
</protein>
<keyword evidence="3" id="KW-1185">Reference proteome</keyword>
<accession>A0A9P0HDH9</accession>
<feature type="domain" description="NAD-dependent epimerase/dehydratase" evidence="1">
    <location>
        <begin position="14"/>
        <end position="238"/>
    </location>
</feature>
<dbReference type="OrthoDB" id="16464at2759"/>
<dbReference type="InterPro" id="IPR050177">
    <property type="entry name" value="Lipid_A_modif_metabolic_enz"/>
</dbReference>